<evidence type="ECO:0000313" key="3">
    <source>
        <dbReference type="Proteomes" id="UP000004473"/>
    </source>
</evidence>
<reference evidence="2 3" key="1">
    <citation type="submission" date="2012-04" db="EMBL/GenBank/DDBJ databases">
        <authorList>
            <person name="Harkins D.M."/>
            <person name="Madupu R."/>
            <person name="Durkin A.S."/>
            <person name="Torralba M."/>
            <person name="Methe B."/>
            <person name="Sutton G.G."/>
            <person name="Nelson K.E."/>
        </authorList>
    </citation>
    <scope>NUCLEOTIDE SEQUENCE [LARGE SCALE GENOMIC DNA]</scope>
    <source>
        <strain evidence="2 3">VK64</strain>
    </source>
</reference>
<organism evidence="2 3">
    <name type="scientific">Neisseria sicca VK64</name>
    <dbReference type="NCBI Taxonomy" id="1095748"/>
    <lineage>
        <taxon>Bacteria</taxon>
        <taxon>Pseudomonadati</taxon>
        <taxon>Pseudomonadota</taxon>
        <taxon>Betaproteobacteria</taxon>
        <taxon>Neisseriales</taxon>
        <taxon>Neisseriaceae</taxon>
        <taxon>Neisseria</taxon>
    </lineage>
</organism>
<feature type="transmembrane region" description="Helical" evidence="1">
    <location>
        <begin position="6"/>
        <end position="24"/>
    </location>
</feature>
<sequence length="55" mass="6417">MKKALVIIIIIHGIFLIFLFKFNFWMFDSMSRTFTPLSFASLELYGKILSGIRIS</sequence>
<protein>
    <submittedName>
        <fullName evidence="2">Uncharacterized protein</fullName>
    </submittedName>
</protein>
<keyword evidence="1" id="KW-1133">Transmembrane helix</keyword>
<keyword evidence="1" id="KW-0812">Transmembrane</keyword>
<proteinExistence type="predicted"/>
<gene>
    <name evidence="2" type="ORF">HMPREF1051_0820</name>
</gene>
<accession>I2NV18</accession>
<keyword evidence="1" id="KW-0472">Membrane</keyword>
<name>I2NV18_NEISI</name>
<evidence type="ECO:0000313" key="2">
    <source>
        <dbReference type="EMBL" id="EIG29679.1"/>
    </source>
</evidence>
<dbReference type="Proteomes" id="UP000004473">
    <property type="component" value="Unassembled WGS sequence"/>
</dbReference>
<evidence type="ECO:0000256" key="1">
    <source>
        <dbReference type="SAM" id="Phobius"/>
    </source>
</evidence>
<dbReference type="EMBL" id="AJMT01000053">
    <property type="protein sequence ID" value="EIG29679.1"/>
    <property type="molecule type" value="Genomic_DNA"/>
</dbReference>
<comment type="caution">
    <text evidence="2">The sequence shown here is derived from an EMBL/GenBank/DDBJ whole genome shotgun (WGS) entry which is preliminary data.</text>
</comment>
<dbReference type="AlphaFoldDB" id="I2NV18"/>